<keyword evidence="4 7" id="KW-1133">Transmembrane helix</keyword>
<feature type="transmembrane region" description="Helical" evidence="7">
    <location>
        <begin position="421"/>
        <end position="439"/>
    </location>
</feature>
<evidence type="ECO:0000256" key="2">
    <source>
        <dbReference type="ARBA" id="ARBA00022475"/>
    </source>
</evidence>
<dbReference type="PANTHER" id="PTHR30482">
    <property type="entry name" value="HIGH-AFFINITY BRANCHED-CHAIN AMINO ACID TRANSPORT SYSTEM PERMEASE"/>
    <property type="match status" value="1"/>
</dbReference>
<dbReference type="RefSeq" id="WP_377426458.1">
    <property type="nucleotide sequence ID" value="NZ_JBHSPR010000023.1"/>
</dbReference>
<protein>
    <submittedName>
        <fullName evidence="8">ABC transporter permease</fullName>
    </submittedName>
</protein>
<keyword evidence="3 7" id="KW-0812">Transmembrane</keyword>
<feature type="transmembrane region" description="Helical" evidence="7">
    <location>
        <begin position="543"/>
        <end position="565"/>
    </location>
</feature>
<evidence type="ECO:0000256" key="4">
    <source>
        <dbReference type="ARBA" id="ARBA00022989"/>
    </source>
</evidence>
<accession>A0ABW1KG83</accession>
<evidence type="ECO:0000256" key="1">
    <source>
        <dbReference type="ARBA" id="ARBA00004651"/>
    </source>
</evidence>
<gene>
    <name evidence="8" type="ORF">ACFP2T_27490</name>
</gene>
<proteinExistence type="predicted"/>
<keyword evidence="2" id="KW-1003">Cell membrane</keyword>
<feature type="transmembrane region" description="Helical" evidence="7">
    <location>
        <begin position="253"/>
        <end position="274"/>
    </location>
</feature>
<dbReference type="InterPro" id="IPR001851">
    <property type="entry name" value="ABC_transp_permease"/>
</dbReference>
<evidence type="ECO:0000256" key="5">
    <source>
        <dbReference type="ARBA" id="ARBA00023136"/>
    </source>
</evidence>
<comment type="caution">
    <text evidence="8">The sequence shown here is derived from an EMBL/GenBank/DDBJ whole genome shotgun (WGS) entry which is preliminary data.</text>
</comment>
<evidence type="ECO:0000256" key="3">
    <source>
        <dbReference type="ARBA" id="ARBA00022692"/>
    </source>
</evidence>
<evidence type="ECO:0000313" key="8">
    <source>
        <dbReference type="EMBL" id="MFC6019929.1"/>
    </source>
</evidence>
<keyword evidence="5 7" id="KW-0472">Membrane</keyword>
<sequence>MINVFLSGLTTGAIYAVLVLGVVLVHRFAHAVNFAHGAVATLAAYCAYQALSSDVPYWVAALLAIVVGTAVNSIIGWILTRFFLGADEIVQTMASMGPMLAIVGLVGVLWGQQAKSLELPGIPTTAVRFGDYLVSAVGLVVLGLIAVIILALIVVVRWTRYGVLLRALSDSRAVAAMYGLRVVALERAIWAIGGALATAAGLLIVPQVSLLPQTLTDLLIIGLAAATLGGMASLAGLIAGGFIFGVTVAFTQYFFQLQMNSILALLVAVLVFAFRPEGLFGRASRRPVEFFPQMIESAAGGVRRAPRRTGPGRPSARLAGVVAAGARSVDGQSWFAALRRHSLLGTVAVLAVLVLLAPYLLSTQLIFTLTTVALMAIAIAGQNVLSGLSGMLFLAQGGLMAVGSYASAIMSVRYGLSMVEAIPLGVLAGLLVAVALRAAVFRIGGFYLGMVTLLFSLAVPEVVLAFDSVTGGSAGLFTSGFVLGGSGIVGVEATFWICSGLAIVALTLVTLFKRSHVGLTIRAIRDSRRGAESIGVGPQRPRLVAVAVAGACAGLAGAVSAFQVGVVTPEAFGVLTSIHVLLAAAIGGTESTFVGPLLGALFIVGLPYALGGSGSVSQIAFGVVLIAALALKVAIAKRARAGSAADDTAGEDGVAAPEGVPRPTRGRPDAGILLGS</sequence>
<feature type="transmembrane region" description="Helical" evidence="7">
    <location>
        <begin position="6"/>
        <end position="25"/>
    </location>
</feature>
<feature type="transmembrane region" description="Helical" evidence="7">
    <location>
        <begin position="493"/>
        <end position="512"/>
    </location>
</feature>
<dbReference type="CDD" id="cd06582">
    <property type="entry name" value="TM_PBP1_LivH_like"/>
    <property type="match status" value="1"/>
</dbReference>
<dbReference type="CDD" id="cd06581">
    <property type="entry name" value="TM_PBP1_LivM_like"/>
    <property type="match status" value="1"/>
</dbReference>
<feature type="transmembrane region" description="Helical" evidence="7">
    <location>
        <begin position="446"/>
        <end position="466"/>
    </location>
</feature>
<feature type="transmembrane region" description="Helical" evidence="7">
    <location>
        <begin position="188"/>
        <end position="206"/>
    </location>
</feature>
<dbReference type="Proteomes" id="UP001596203">
    <property type="component" value="Unassembled WGS sequence"/>
</dbReference>
<feature type="transmembrane region" description="Helical" evidence="7">
    <location>
        <begin position="57"/>
        <end position="80"/>
    </location>
</feature>
<dbReference type="Pfam" id="PF02653">
    <property type="entry name" value="BPD_transp_2"/>
    <property type="match status" value="2"/>
</dbReference>
<evidence type="ECO:0000313" key="9">
    <source>
        <dbReference type="Proteomes" id="UP001596203"/>
    </source>
</evidence>
<dbReference type="InterPro" id="IPR043428">
    <property type="entry name" value="LivM-like"/>
</dbReference>
<feature type="transmembrane region" description="Helical" evidence="7">
    <location>
        <begin position="92"/>
        <end position="112"/>
    </location>
</feature>
<feature type="transmembrane region" description="Helical" evidence="7">
    <location>
        <begin position="571"/>
        <end position="588"/>
    </location>
</feature>
<name>A0ABW1KG83_9ACTN</name>
<comment type="subcellular location">
    <subcellularLocation>
        <location evidence="1">Cell membrane</location>
        <topology evidence="1">Multi-pass membrane protein</topology>
    </subcellularLocation>
</comment>
<reference evidence="9" key="1">
    <citation type="journal article" date="2019" name="Int. J. Syst. Evol. Microbiol.">
        <title>The Global Catalogue of Microorganisms (GCM) 10K type strain sequencing project: providing services to taxonomists for standard genome sequencing and annotation.</title>
        <authorList>
            <consortium name="The Broad Institute Genomics Platform"/>
            <consortium name="The Broad Institute Genome Sequencing Center for Infectious Disease"/>
            <person name="Wu L."/>
            <person name="Ma J."/>
        </authorList>
    </citation>
    <scope>NUCLEOTIDE SEQUENCE [LARGE SCALE GENOMIC DNA]</scope>
    <source>
        <strain evidence="9">ZS-35-S2</strain>
    </source>
</reference>
<evidence type="ECO:0000256" key="7">
    <source>
        <dbReference type="SAM" id="Phobius"/>
    </source>
</evidence>
<feature type="transmembrane region" description="Helical" evidence="7">
    <location>
        <begin position="366"/>
        <end position="385"/>
    </location>
</feature>
<feature type="region of interest" description="Disordered" evidence="6">
    <location>
        <begin position="646"/>
        <end position="676"/>
    </location>
</feature>
<organism evidence="8 9">
    <name type="scientific">Plantactinospora solaniradicis</name>
    <dbReference type="NCBI Taxonomy" id="1723736"/>
    <lineage>
        <taxon>Bacteria</taxon>
        <taxon>Bacillati</taxon>
        <taxon>Actinomycetota</taxon>
        <taxon>Actinomycetes</taxon>
        <taxon>Micromonosporales</taxon>
        <taxon>Micromonosporaceae</taxon>
        <taxon>Plantactinospora</taxon>
    </lineage>
</organism>
<feature type="transmembrane region" description="Helical" evidence="7">
    <location>
        <begin position="132"/>
        <end position="156"/>
    </location>
</feature>
<feature type="transmembrane region" description="Helical" evidence="7">
    <location>
        <begin position="616"/>
        <end position="635"/>
    </location>
</feature>
<keyword evidence="9" id="KW-1185">Reference proteome</keyword>
<feature type="transmembrane region" description="Helical" evidence="7">
    <location>
        <begin position="218"/>
        <end position="247"/>
    </location>
</feature>
<evidence type="ECO:0000256" key="6">
    <source>
        <dbReference type="SAM" id="MobiDB-lite"/>
    </source>
</evidence>
<dbReference type="PANTHER" id="PTHR30482:SF20">
    <property type="entry name" value="HIGH-AFFINITY BRANCHED-CHAIN AMINO ACID TRANSPORT SYSTEM PERMEASE PROTEIN LIVM"/>
    <property type="match status" value="1"/>
</dbReference>
<feature type="transmembrane region" description="Helical" evidence="7">
    <location>
        <begin position="342"/>
        <end position="360"/>
    </location>
</feature>
<feature type="transmembrane region" description="Helical" evidence="7">
    <location>
        <begin position="32"/>
        <end position="51"/>
    </location>
</feature>
<dbReference type="EMBL" id="JBHSPR010000023">
    <property type="protein sequence ID" value="MFC6019929.1"/>
    <property type="molecule type" value="Genomic_DNA"/>
</dbReference>